<dbReference type="GO" id="GO:0016787">
    <property type="term" value="F:hydrolase activity"/>
    <property type="evidence" value="ECO:0007669"/>
    <property type="project" value="UniProtKB-KW"/>
</dbReference>
<dbReference type="PANTHER" id="PTHR33653">
    <property type="entry name" value="RIBONUCLEASE VAPC2"/>
    <property type="match status" value="1"/>
</dbReference>
<evidence type="ECO:0000256" key="3">
    <source>
        <dbReference type="ARBA" id="ARBA00022722"/>
    </source>
</evidence>
<dbReference type="EMBL" id="CAADFE010000054">
    <property type="protein sequence ID" value="VFJ73727.1"/>
    <property type="molecule type" value="Genomic_DNA"/>
</dbReference>
<dbReference type="InterPro" id="IPR002716">
    <property type="entry name" value="PIN_dom"/>
</dbReference>
<evidence type="ECO:0000313" key="9">
    <source>
        <dbReference type="EMBL" id="VFJ58441.1"/>
    </source>
</evidence>
<comment type="cofactor">
    <cofactor evidence="1">
        <name>Mg(2+)</name>
        <dbReference type="ChEBI" id="CHEBI:18420"/>
    </cofactor>
</comment>
<dbReference type="PANTHER" id="PTHR33653:SF1">
    <property type="entry name" value="RIBONUCLEASE VAPC2"/>
    <property type="match status" value="1"/>
</dbReference>
<evidence type="ECO:0000313" key="11">
    <source>
        <dbReference type="EMBL" id="VFJ73727.1"/>
    </source>
</evidence>
<comment type="similarity">
    <text evidence="7">Belongs to the PINc/VapC protein family.</text>
</comment>
<name>A0A450SWQ9_9GAMM</name>
<keyword evidence="5" id="KW-0378">Hydrolase</keyword>
<keyword evidence="2" id="KW-1277">Toxin-antitoxin system</keyword>
<accession>A0A450SWQ9</accession>
<dbReference type="SUPFAM" id="SSF88723">
    <property type="entry name" value="PIN domain-like"/>
    <property type="match status" value="1"/>
</dbReference>
<dbReference type="InterPro" id="IPR029060">
    <property type="entry name" value="PIN-like_dom_sf"/>
</dbReference>
<dbReference type="Pfam" id="PF01850">
    <property type="entry name" value="PIN"/>
    <property type="match status" value="1"/>
</dbReference>
<dbReference type="GO" id="GO:0004518">
    <property type="term" value="F:nuclease activity"/>
    <property type="evidence" value="ECO:0007669"/>
    <property type="project" value="UniProtKB-KW"/>
</dbReference>
<evidence type="ECO:0000259" key="8">
    <source>
        <dbReference type="Pfam" id="PF01850"/>
    </source>
</evidence>
<dbReference type="GO" id="GO:0046872">
    <property type="term" value="F:metal ion binding"/>
    <property type="evidence" value="ECO:0007669"/>
    <property type="project" value="UniProtKB-KW"/>
</dbReference>
<dbReference type="Gene3D" id="3.40.50.1010">
    <property type="entry name" value="5'-nuclease"/>
    <property type="match status" value="1"/>
</dbReference>
<keyword evidence="6" id="KW-0460">Magnesium</keyword>
<evidence type="ECO:0000256" key="6">
    <source>
        <dbReference type="ARBA" id="ARBA00022842"/>
    </source>
</evidence>
<evidence type="ECO:0000256" key="5">
    <source>
        <dbReference type="ARBA" id="ARBA00022801"/>
    </source>
</evidence>
<proteinExistence type="inferred from homology"/>
<protein>
    <recommendedName>
        <fullName evidence="8">PIN domain-containing protein</fullName>
    </recommendedName>
</protein>
<dbReference type="EMBL" id="CAADFD010000079">
    <property type="protein sequence ID" value="VFJ63063.1"/>
    <property type="molecule type" value="Genomic_DNA"/>
</dbReference>
<evidence type="ECO:0000256" key="4">
    <source>
        <dbReference type="ARBA" id="ARBA00022723"/>
    </source>
</evidence>
<dbReference type="CDD" id="cd18746">
    <property type="entry name" value="PIN_VapC4-5_FitB-like"/>
    <property type="match status" value="1"/>
</dbReference>
<organism evidence="9">
    <name type="scientific">Candidatus Kentrum sp. FW</name>
    <dbReference type="NCBI Taxonomy" id="2126338"/>
    <lineage>
        <taxon>Bacteria</taxon>
        <taxon>Pseudomonadati</taxon>
        <taxon>Pseudomonadota</taxon>
        <taxon>Gammaproteobacteria</taxon>
        <taxon>Candidatus Kentrum</taxon>
    </lineage>
</organism>
<keyword evidence="3" id="KW-0540">Nuclease</keyword>
<evidence type="ECO:0000256" key="2">
    <source>
        <dbReference type="ARBA" id="ARBA00022649"/>
    </source>
</evidence>
<evidence type="ECO:0000256" key="1">
    <source>
        <dbReference type="ARBA" id="ARBA00001946"/>
    </source>
</evidence>
<keyword evidence="4" id="KW-0479">Metal-binding</keyword>
<dbReference type="EMBL" id="CAADEW010000082">
    <property type="protein sequence ID" value="VFJ58441.1"/>
    <property type="molecule type" value="Genomic_DNA"/>
</dbReference>
<feature type="domain" description="PIN" evidence="8">
    <location>
        <begin position="37"/>
        <end position="157"/>
    </location>
</feature>
<sequence>MNPLRESNVRYRIFSFIALFHRQGGNERHNVTIIMKYLLDTCLLSEFVKSAPNRGVLAWADSHAEEDLFMAAMTLAELHRGVAKLPSSRRKSELSTWLADLQASFDGRILPFTHKTATYWGELCARADRAGRTIAAFDSIIAATAGEHGLALVTRNIQDFATLPLMVIDPWE</sequence>
<evidence type="ECO:0000313" key="10">
    <source>
        <dbReference type="EMBL" id="VFJ63063.1"/>
    </source>
</evidence>
<dbReference type="AlphaFoldDB" id="A0A450SWQ9"/>
<gene>
    <name evidence="9" type="ORF">BECKFW1821A_GA0114235_10827</name>
    <name evidence="10" type="ORF">BECKFW1821B_GA0114236_10798</name>
    <name evidence="11" type="ORF">BECKFW1821C_GA0114237_10547</name>
</gene>
<reference evidence="9" key="1">
    <citation type="submission" date="2019-02" db="EMBL/GenBank/DDBJ databases">
        <authorList>
            <person name="Gruber-Vodicka R. H."/>
            <person name="Seah K. B. B."/>
        </authorList>
    </citation>
    <scope>NUCLEOTIDE SEQUENCE</scope>
    <source>
        <strain evidence="10">BECK_BZ106</strain>
        <strain evidence="11">BECK_BZ131</strain>
        <strain evidence="9">BECK_BZ15</strain>
    </source>
</reference>
<evidence type="ECO:0000256" key="7">
    <source>
        <dbReference type="ARBA" id="ARBA00038093"/>
    </source>
</evidence>
<dbReference type="InterPro" id="IPR050556">
    <property type="entry name" value="Type_II_TA_system_RNase"/>
</dbReference>